<dbReference type="PROSITE" id="PS51352">
    <property type="entry name" value="THIOREDOXIN_2"/>
    <property type="match status" value="1"/>
</dbReference>
<dbReference type="Proteomes" id="UP001169862">
    <property type="component" value="Unassembled WGS sequence"/>
</dbReference>
<evidence type="ECO:0000256" key="1">
    <source>
        <dbReference type="ARBA" id="ARBA00004196"/>
    </source>
</evidence>
<dbReference type="InterPro" id="IPR013766">
    <property type="entry name" value="Thioredoxin_domain"/>
</dbReference>
<dbReference type="InterPro" id="IPR017937">
    <property type="entry name" value="Thioredoxin_CS"/>
</dbReference>
<dbReference type="CDD" id="cd02966">
    <property type="entry name" value="TlpA_like_family"/>
    <property type="match status" value="1"/>
</dbReference>
<dbReference type="RefSeq" id="WP_075179084.1">
    <property type="nucleotide sequence ID" value="NZ_JAUOPG010000001.1"/>
</dbReference>
<dbReference type="GO" id="GO:0030313">
    <property type="term" value="C:cell envelope"/>
    <property type="evidence" value="ECO:0007669"/>
    <property type="project" value="UniProtKB-SubCell"/>
</dbReference>
<proteinExistence type="predicted"/>
<dbReference type="InterPro" id="IPR013740">
    <property type="entry name" value="Redoxin"/>
</dbReference>
<dbReference type="SUPFAM" id="SSF52833">
    <property type="entry name" value="Thioredoxin-like"/>
    <property type="match status" value="1"/>
</dbReference>
<accession>A0AAW7XDE9</accession>
<evidence type="ECO:0000313" key="7">
    <source>
        <dbReference type="Proteomes" id="UP001169862"/>
    </source>
</evidence>
<dbReference type="InterPro" id="IPR050553">
    <property type="entry name" value="Thioredoxin_ResA/DsbE_sf"/>
</dbReference>
<keyword evidence="2" id="KW-0201">Cytochrome c-type biogenesis</keyword>
<feature type="domain" description="Thioredoxin" evidence="5">
    <location>
        <begin position="18"/>
        <end position="162"/>
    </location>
</feature>
<feature type="chain" id="PRO_5044026655" evidence="4">
    <location>
        <begin position="21"/>
        <end position="167"/>
    </location>
</feature>
<keyword evidence="4" id="KW-0732">Signal</keyword>
<comment type="subcellular location">
    <subcellularLocation>
        <location evidence="1">Cell envelope</location>
    </subcellularLocation>
</comment>
<dbReference type="PROSITE" id="PS00194">
    <property type="entry name" value="THIOREDOXIN_1"/>
    <property type="match status" value="1"/>
</dbReference>
<dbReference type="EMBL" id="JAUOPG010000001">
    <property type="protein sequence ID" value="MDO6452207.1"/>
    <property type="molecule type" value="Genomic_DNA"/>
</dbReference>
<dbReference type="GO" id="GO:0017004">
    <property type="term" value="P:cytochrome complex assembly"/>
    <property type="evidence" value="ECO:0007669"/>
    <property type="project" value="UniProtKB-KW"/>
</dbReference>
<dbReference type="GO" id="GO:0015036">
    <property type="term" value="F:disulfide oxidoreductase activity"/>
    <property type="evidence" value="ECO:0007669"/>
    <property type="project" value="UniProtKB-ARBA"/>
</dbReference>
<organism evidence="6 7">
    <name type="scientific">Neptunomonas phycophila</name>
    <dbReference type="NCBI Taxonomy" id="1572645"/>
    <lineage>
        <taxon>Bacteria</taxon>
        <taxon>Pseudomonadati</taxon>
        <taxon>Pseudomonadota</taxon>
        <taxon>Gammaproteobacteria</taxon>
        <taxon>Oceanospirillales</taxon>
        <taxon>Oceanospirillaceae</taxon>
        <taxon>Neptunomonas</taxon>
    </lineage>
</organism>
<sequence length="167" mass="18680">MRYFLPSLIILLNVLNTAKADDSMMFSELAFPDTNGTTINMTDFKGKIVLLNFWATWCPPCVKEMPSMQRLKNHFADQPFEIVAISAGEESEAVTEFLPRLNTEFTFPILVDAKGISFMALGIKGLPMSFLLNKDGKSILTIMGGREWDDETQIKLIENALAGKPLQ</sequence>
<gene>
    <name evidence="6" type="ORF">Q4490_01390</name>
</gene>
<dbReference type="Pfam" id="PF08534">
    <property type="entry name" value="Redoxin"/>
    <property type="match status" value="1"/>
</dbReference>
<protein>
    <submittedName>
        <fullName evidence="6">TlpA disulfide reductase family protein</fullName>
    </submittedName>
</protein>
<reference evidence="6" key="1">
    <citation type="submission" date="2023-07" db="EMBL/GenBank/DDBJ databases">
        <title>Genome content predicts the carbon catabolic preferences of heterotrophic bacteria.</title>
        <authorList>
            <person name="Gralka M."/>
        </authorList>
    </citation>
    <scope>NUCLEOTIDE SEQUENCE</scope>
    <source>
        <strain evidence="6">I2M16</strain>
    </source>
</reference>
<comment type="caution">
    <text evidence="6">The sequence shown here is derived from an EMBL/GenBank/DDBJ whole genome shotgun (WGS) entry which is preliminary data.</text>
</comment>
<evidence type="ECO:0000256" key="3">
    <source>
        <dbReference type="ARBA" id="ARBA00023284"/>
    </source>
</evidence>
<evidence type="ECO:0000259" key="5">
    <source>
        <dbReference type="PROSITE" id="PS51352"/>
    </source>
</evidence>
<dbReference type="PANTHER" id="PTHR42852:SF13">
    <property type="entry name" value="PROTEIN DIPZ"/>
    <property type="match status" value="1"/>
</dbReference>
<name>A0AAW7XDE9_9GAMM</name>
<dbReference type="AlphaFoldDB" id="A0AAW7XDE9"/>
<dbReference type="Gene3D" id="3.40.30.10">
    <property type="entry name" value="Glutaredoxin"/>
    <property type="match status" value="1"/>
</dbReference>
<dbReference type="InterPro" id="IPR036249">
    <property type="entry name" value="Thioredoxin-like_sf"/>
</dbReference>
<keyword evidence="3" id="KW-0676">Redox-active center</keyword>
<evidence type="ECO:0000256" key="2">
    <source>
        <dbReference type="ARBA" id="ARBA00022748"/>
    </source>
</evidence>
<evidence type="ECO:0000256" key="4">
    <source>
        <dbReference type="SAM" id="SignalP"/>
    </source>
</evidence>
<dbReference type="PANTHER" id="PTHR42852">
    <property type="entry name" value="THIOL:DISULFIDE INTERCHANGE PROTEIN DSBE"/>
    <property type="match status" value="1"/>
</dbReference>
<evidence type="ECO:0000313" key="6">
    <source>
        <dbReference type="EMBL" id="MDO6452207.1"/>
    </source>
</evidence>
<feature type="signal peptide" evidence="4">
    <location>
        <begin position="1"/>
        <end position="20"/>
    </location>
</feature>